<dbReference type="Proteomes" id="UP001181533">
    <property type="component" value="Unassembled WGS sequence"/>
</dbReference>
<dbReference type="KEGG" id="btw:BF38_5794"/>
<evidence type="ECO:0000313" key="5">
    <source>
        <dbReference type="Proteomes" id="UP000501107"/>
    </source>
</evidence>
<evidence type="ECO:0000313" key="4">
    <source>
        <dbReference type="Proteomes" id="UP000031876"/>
    </source>
</evidence>
<reference evidence="1 4" key="1">
    <citation type="journal article" date="2015" name="Genome Announc.">
        <title>Complete genome sequences for 35 biothreat assay-relevant bacillus species.</title>
        <authorList>
            <person name="Johnson S.L."/>
            <person name="Daligault H.E."/>
            <person name="Davenport K.W."/>
            <person name="Jaissle J."/>
            <person name="Frey K.G."/>
            <person name="Ladner J.T."/>
            <person name="Broomall S.M."/>
            <person name="Bishop-Lilly K.A."/>
            <person name="Bruce D.C."/>
            <person name="Gibbons H.S."/>
            <person name="Coyne S.R."/>
            <person name="Lo C.C."/>
            <person name="Meincke L."/>
            <person name="Munk A.C."/>
            <person name="Koroleva G.I."/>
            <person name="Rosenzweig C.N."/>
            <person name="Palacios G.F."/>
            <person name="Redden C.L."/>
            <person name="Minogue T.D."/>
            <person name="Chain P.S."/>
        </authorList>
    </citation>
    <scope>NUCLEOTIDE SEQUENCE [LARGE SCALE GENOMIC DNA]</scope>
    <source>
        <strain evidence="1 4">HD1011</strain>
        <plasmid evidence="1 4">2</plasmid>
    </source>
</reference>
<dbReference type="EMBL" id="CP053979">
    <property type="protein sequence ID" value="QKH22763.1"/>
    <property type="molecule type" value="Genomic_DNA"/>
</dbReference>
<organism evidence="3 5">
    <name type="scientific">Bacillus thuringiensis</name>
    <dbReference type="NCBI Taxonomy" id="1428"/>
    <lineage>
        <taxon>Bacteria</taxon>
        <taxon>Bacillati</taxon>
        <taxon>Bacillota</taxon>
        <taxon>Bacilli</taxon>
        <taxon>Bacillales</taxon>
        <taxon>Bacillaceae</taxon>
        <taxon>Bacillus</taxon>
        <taxon>Bacillus cereus group</taxon>
    </lineage>
</organism>
<accession>A0A0B5NJB8</accession>
<geneLocation type="plasmid" evidence="1 4">
    <name>2</name>
</geneLocation>
<geneLocation type="plasmid" evidence="3 5">
    <name>unnamed3</name>
</geneLocation>
<gene>
    <name evidence="1" type="ORF">BF38_5794</name>
    <name evidence="2" type="ORF">FO599_01910</name>
    <name evidence="3" type="ORF">FOC89_01900</name>
</gene>
<evidence type="ECO:0000313" key="2">
    <source>
        <dbReference type="EMBL" id="MDR4174887.1"/>
    </source>
</evidence>
<name>A0A0B5NJB8_BACTU</name>
<dbReference type="RefSeq" id="WP_000659537.1">
    <property type="nucleotide sequence ID" value="NZ_CP009334.1"/>
</dbReference>
<reference evidence="2" key="2">
    <citation type="submission" date="2019-07" db="EMBL/GenBank/DDBJ databases">
        <title>Phylogenomic Reclassification of ATCC Bacillus Strains and Various Taxa within the Genus Bacillus.</title>
        <authorList>
            <person name="Riojas M.A."/>
            <person name="Frank A.M."/>
            <person name="Fenn S.L."/>
            <person name="King S.P."/>
            <person name="Brower S.M."/>
            <person name="Hazbon M.H."/>
        </authorList>
    </citation>
    <scope>NUCLEOTIDE SEQUENCE</scope>
    <source>
        <strain evidence="2">ATCC 35646</strain>
    </source>
</reference>
<reference evidence="3 5" key="3">
    <citation type="submission" date="2020-05" db="EMBL/GenBank/DDBJ databases">
        <title>FDA dAtabase for Regulatory Grade micrObial Sequences (FDA-ARGOS): Supporting development and validation of Infectious Disease Dx tests.</title>
        <authorList>
            <person name="Nelson B."/>
            <person name="Plummer A."/>
            <person name="Tallon L."/>
            <person name="Sadzewicz L."/>
            <person name="Zhao X."/>
            <person name="Vavikolanu K."/>
            <person name="Mehta A."/>
            <person name="Aluvathingal J."/>
            <person name="Nadendla S."/>
            <person name="Myers T."/>
            <person name="Yan Y."/>
            <person name="Sichtig H."/>
        </authorList>
    </citation>
    <scope>NUCLEOTIDE SEQUENCE [LARGE SCALE GENOMIC DNA]</scope>
    <source>
        <strain evidence="3 5">FDAARGOS_795</strain>
        <plasmid evidence="3 5">unnamed3</plasmid>
    </source>
</reference>
<dbReference type="EMBL" id="VKQN01000001">
    <property type="protein sequence ID" value="MDR4174887.1"/>
    <property type="molecule type" value="Genomic_DNA"/>
</dbReference>
<protein>
    <submittedName>
        <fullName evidence="3">Uncharacterized protein</fullName>
    </submittedName>
</protein>
<dbReference type="AlphaFoldDB" id="A0A0B5NJB8"/>
<evidence type="ECO:0000313" key="1">
    <source>
        <dbReference type="EMBL" id="AJG74036.1"/>
    </source>
</evidence>
<keyword evidence="3" id="KW-0614">Plasmid</keyword>
<sequence length="131" mass="15598">MKEKEDSLYVVVTENPHDKFGNKPLAMRLWHESLDLKLFIMPKHAFKSEEQFKKEMILKLNRAIPDFKSMKEEETSFGYRYIKYILKDPDGAVWDVETEKQATHILEYNVHKVEVKLGEDRKEVLNIRSIN</sequence>
<dbReference type="Proteomes" id="UP000031876">
    <property type="component" value="Plasmid 2"/>
</dbReference>
<dbReference type="Proteomes" id="UP000501107">
    <property type="component" value="Plasmid unnamed3"/>
</dbReference>
<proteinExistence type="predicted"/>
<evidence type="ECO:0000313" key="3">
    <source>
        <dbReference type="EMBL" id="QKH22763.1"/>
    </source>
</evidence>
<dbReference type="EMBL" id="CP009334">
    <property type="protein sequence ID" value="AJG74036.1"/>
    <property type="molecule type" value="Genomic_DNA"/>
</dbReference>